<keyword evidence="1" id="KW-1133">Transmembrane helix</keyword>
<reference evidence="2 3" key="2">
    <citation type="journal article" date="2018" name="Plant J.">
        <title>The Physcomitrella patens chromosome-scale assembly reveals moss genome structure and evolution.</title>
        <authorList>
            <person name="Lang D."/>
            <person name="Ullrich K.K."/>
            <person name="Murat F."/>
            <person name="Fuchs J."/>
            <person name="Jenkins J."/>
            <person name="Haas F.B."/>
            <person name="Piednoel M."/>
            <person name="Gundlach H."/>
            <person name="Van Bel M."/>
            <person name="Meyberg R."/>
            <person name="Vives C."/>
            <person name="Morata J."/>
            <person name="Symeonidi A."/>
            <person name="Hiss M."/>
            <person name="Muchero W."/>
            <person name="Kamisugi Y."/>
            <person name="Saleh O."/>
            <person name="Blanc G."/>
            <person name="Decker E.L."/>
            <person name="van Gessel N."/>
            <person name="Grimwood J."/>
            <person name="Hayes R.D."/>
            <person name="Graham S.W."/>
            <person name="Gunter L.E."/>
            <person name="McDaniel S.F."/>
            <person name="Hoernstein S.N.W."/>
            <person name="Larsson A."/>
            <person name="Li F.W."/>
            <person name="Perroud P.F."/>
            <person name="Phillips J."/>
            <person name="Ranjan P."/>
            <person name="Rokshar D.S."/>
            <person name="Rothfels C.J."/>
            <person name="Schneider L."/>
            <person name="Shu S."/>
            <person name="Stevenson D.W."/>
            <person name="Thummler F."/>
            <person name="Tillich M."/>
            <person name="Villarreal Aguilar J.C."/>
            <person name="Widiez T."/>
            <person name="Wong G.K."/>
            <person name="Wymore A."/>
            <person name="Zhang Y."/>
            <person name="Zimmer A.D."/>
            <person name="Quatrano R.S."/>
            <person name="Mayer K.F.X."/>
            <person name="Goodstein D."/>
            <person name="Casacuberta J.M."/>
            <person name="Vandepoele K."/>
            <person name="Reski R."/>
            <person name="Cuming A.C."/>
            <person name="Tuskan G.A."/>
            <person name="Maumus F."/>
            <person name="Salse J."/>
            <person name="Schmutz J."/>
            <person name="Rensing S.A."/>
        </authorList>
    </citation>
    <scope>NUCLEOTIDE SEQUENCE [LARGE SCALE GENOMIC DNA]</scope>
    <source>
        <strain evidence="2 3">cv. Gransden 2004</strain>
    </source>
</reference>
<reference evidence="2" key="3">
    <citation type="submission" date="2020-12" db="UniProtKB">
        <authorList>
            <consortium name="EnsemblPlants"/>
        </authorList>
    </citation>
    <scope>IDENTIFICATION</scope>
</reference>
<sequence length="62" mass="7011">MCIQSRSNPASPSHFGESLDFFATIVLVVYVAIIAVLFLFVIIMSNIKIVKIYKNVLDFFNL</sequence>
<reference evidence="2 3" key="1">
    <citation type="journal article" date="2008" name="Science">
        <title>The Physcomitrella genome reveals evolutionary insights into the conquest of land by plants.</title>
        <authorList>
            <person name="Rensing S."/>
            <person name="Lang D."/>
            <person name="Zimmer A."/>
            <person name="Terry A."/>
            <person name="Salamov A."/>
            <person name="Shapiro H."/>
            <person name="Nishiyama T."/>
            <person name="Perroud P.-F."/>
            <person name="Lindquist E."/>
            <person name="Kamisugi Y."/>
            <person name="Tanahashi T."/>
            <person name="Sakakibara K."/>
            <person name="Fujita T."/>
            <person name="Oishi K."/>
            <person name="Shin-I T."/>
            <person name="Kuroki Y."/>
            <person name="Toyoda A."/>
            <person name="Suzuki Y."/>
            <person name="Hashimoto A."/>
            <person name="Yamaguchi K."/>
            <person name="Sugano A."/>
            <person name="Kohara Y."/>
            <person name="Fujiyama A."/>
            <person name="Anterola A."/>
            <person name="Aoki S."/>
            <person name="Ashton N."/>
            <person name="Barbazuk W.B."/>
            <person name="Barker E."/>
            <person name="Bennetzen J."/>
            <person name="Bezanilla M."/>
            <person name="Blankenship R."/>
            <person name="Cho S.H."/>
            <person name="Dutcher S."/>
            <person name="Estelle M."/>
            <person name="Fawcett J.A."/>
            <person name="Gundlach H."/>
            <person name="Hanada K."/>
            <person name="Heyl A."/>
            <person name="Hicks K.A."/>
            <person name="Hugh J."/>
            <person name="Lohr M."/>
            <person name="Mayer K."/>
            <person name="Melkozernov A."/>
            <person name="Murata T."/>
            <person name="Nelson D."/>
            <person name="Pils B."/>
            <person name="Prigge M."/>
            <person name="Reiss B."/>
            <person name="Renner T."/>
            <person name="Rombauts S."/>
            <person name="Rushton P."/>
            <person name="Sanderfoot A."/>
            <person name="Schween G."/>
            <person name="Shiu S.-H."/>
            <person name="Stueber K."/>
            <person name="Theodoulou F.L."/>
            <person name="Tu H."/>
            <person name="Van de Peer Y."/>
            <person name="Verrier P.J."/>
            <person name="Waters E."/>
            <person name="Wood A."/>
            <person name="Yang L."/>
            <person name="Cove D."/>
            <person name="Cuming A."/>
            <person name="Hasebe M."/>
            <person name="Lucas S."/>
            <person name="Mishler D.B."/>
            <person name="Reski R."/>
            <person name="Grigoriev I."/>
            <person name="Quatrano R.S."/>
            <person name="Boore J.L."/>
        </authorList>
    </citation>
    <scope>NUCLEOTIDE SEQUENCE [LARGE SCALE GENOMIC DNA]</scope>
    <source>
        <strain evidence="2 3">cv. Gransden 2004</strain>
    </source>
</reference>
<dbReference type="InParanoid" id="A0A7I4C247"/>
<feature type="transmembrane region" description="Helical" evidence="1">
    <location>
        <begin position="21"/>
        <end position="44"/>
    </location>
</feature>
<evidence type="ECO:0000313" key="3">
    <source>
        <dbReference type="Proteomes" id="UP000006727"/>
    </source>
</evidence>
<name>A0A7I4C247_PHYPA</name>
<organism evidence="2 3">
    <name type="scientific">Physcomitrium patens</name>
    <name type="common">Spreading-leaved earth moss</name>
    <name type="synonym">Physcomitrella patens</name>
    <dbReference type="NCBI Taxonomy" id="3218"/>
    <lineage>
        <taxon>Eukaryota</taxon>
        <taxon>Viridiplantae</taxon>
        <taxon>Streptophyta</taxon>
        <taxon>Embryophyta</taxon>
        <taxon>Bryophyta</taxon>
        <taxon>Bryophytina</taxon>
        <taxon>Bryopsida</taxon>
        <taxon>Funariidae</taxon>
        <taxon>Funariales</taxon>
        <taxon>Funariaceae</taxon>
        <taxon>Physcomitrium</taxon>
    </lineage>
</organism>
<dbReference type="Gene3D" id="1.20.120.1200">
    <property type="entry name" value="NADH-ubiquinone/plastoquinone oxidoreductase chain 6, subunit NuoJ"/>
    <property type="match status" value="1"/>
</dbReference>
<dbReference type="Gramene" id="Pp3c20_23530V3.2">
    <property type="protein sequence ID" value="Pp3c20_23530V3.2"/>
    <property type="gene ID" value="Pp3c20_23530"/>
</dbReference>
<protein>
    <submittedName>
        <fullName evidence="2">Uncharacterized protein</fullName>
    </submittedName>
</protein>
<dbReference type="InterPro" id="IPR042106">
    <property type="entry name" value="Nuo/plastoQ_OxRdtase_6_NuoJ"/>
</dbReference>
<evidence type="ECO:0000256" key="1">
    <source>
        <dbReference type="SAM" id="Phobius"/>
    </source>
</evidence>
<dbReference type="EMBL" id="ABEU02000020">
    <property type="status" value="NOT_ANNOTATED_CDS"/>
    <property type="molecule type" value="Genomic_DNA"/>
</dbReference>
<proteinExistence type="predicted"/>
<dbReference type="AlphaFoldDB" id="A0A7I4C247"/>
<keyword evidence="1" id="KW-0472">Membrane</keyword>
<dbReference type="Proteomes" id="UP000006727">
    <property type="component" value="Chromosome 20"/>
</dbReference>
<evidence type="ECO:0000313" key="2">
    <source>
        <dbReference type="EnsemblPlants" id="Pp3c20_23530V3.2"/>
    </source>
</evidence>
<dbReference type="EnsemblPlants" id="Pp3c20_23530V3.2">
    <property type="protein sequence ID" value="Pp3c20_23530V3.2"/>
    <property type="gene ID" value="Pp3c20_23530"/>
</dbReference>
<keyword evidence="1" id="KW-0812">Transmembrane</keyword>
<keyword evidence="3" id="KW-1185">Reference proteome</keyword>
<accession>A0A7I4C247</accession>